<keyword evidence="3" id="KW-1185">Reference proteome</keyword>
<dbReference type="EMBL" id="JARPUR010000001">
    <property type="protein sequence ID" value="KAK4883911.1"/>
    <property type="molecule type" value="Genomic_DNA"/>
</dbReference>
<proteinExistence type="predicted"/>
<keyword evidence="1" id="KW-1133">Transmembrane helix</keyword>
<dbReference type="Proteomes" id="UP001353858">
    <property type="component" value="Unassembled WGS sequence"/>
</dbReference>
<comment type="caution">
    <text evidence="2">The sequence shown here is derived from an EMBL/GenBank/DDBJ whole genome shotgun (WGS) entry which is preliminary data.</text>
</comment>
<evidence type="ECO:0000256" key="1">
    <source>
        <dbReference type="SAM" id="Phobius"/>
    </source>
</evidence>
<dbReference type="AlphaFoldDB" id="A0AAN7PLY2"/>
<evidence type="ECO:0000313" key="2">
    <source>
        <dbReference type="EMBL" id="KAK4883911.1"/>
    </source>
</evidence>
<keyword evidence="1" id="KW-0472">Membrane</keyword>
<feature type="transmembrane region" description="Helical" evidence="1">
    <location>
        <begin position="12"/>
        <end position="33"/>
    </location>
</feature>
<keyword evidence="1" id="KW-0812">Transmembrane</keyword>
<reference evidence="3" key="1">
    <citation type="submission" date="2023-01" db="EMBL/GenBank/DDBJ databases">
        <title>Key to firefly adult light organ development and bioluminescence: homeobox transcription factors regulate luciferase expression and transportation to peroxisome.</title>
        <authorList>
            <person name="Fu X."/>
        </authorList>
    </citation>
    <scope>NUCLEOTIDE SEQUENCE [LARGE SCALE GENOMIC DNA]</scope>
</reference>
<evidence type="ECO:0000313" key="3">
    <source>
        <dbReference type="Proteomes" id="UP001353858"/>
    </source>
</evidence>
<sequence length="321" mass="37204">MTVNQLKKPKSLRKAFFTSFFYLLIYCFVNIFWERLGFNVTPVTNNKARKKKRNPAEWNKNKQKSVRIDTVAKNYFKTSLPATENRGGDRKLNIYKTKKDSPVKESYFRHIFNTEYNLGFGTPKSDVCSTCLQLTEKIKTCNDNNVKTKLITEKQVHKMKAQEYFKMLRKVEENVALFSFECQKNQVMPKVPDQEAYYSREFYMYNFTVVQGMILTKNTKGTALVRGENLYNSDLGVGKGIAKRGKNIHDMNPTKIVKQNTVSDSKKVGVNNLLISHYGAEWKNNPHLKFYKNVAEGEANLEDEEQEILCEEVSEETNVSI</sequence>
<protein>
    <submittedName>
        <fullName evidence="2">Uncharacterized protein</fullName>
    </submittedName>
</protein>
<name>A0AAN7PLY2_9COLE</name>
<organism evidence="2 3">
    <name type="scientific">Aquatica leii</name>
    <dbReference type="NCBI Taxonomy" id="1421715"/>
    <lineage>
        <taxon>Eukaryota</taxon>
        <taxon>Metazoa</taxon>
        <taxon>Ecdysozoa</taxon>
        <taxon>Arthropoda</taxon>
        <taxon>Hexapoda</taxon>
        <taxon>Insecta</taxon>
        <taxon>Pterygota</taxon>
        <taxon>Neoptera</taxon>
        <taxon>Endopterygota</taxon>
        <taxon>Coleoptera</taxon>
        <taxon>Polyphaga</taxon>
        <taxon>Elateriformia</taxon>
        <taxon>Elateroidea</taxon>
        <taxon>Lampyridae</taxon>
        <taxon>Luciolinae</taxon>
        <taxon>Aquatica</taxon>
    </lineage>
</organism>
<accession>A0AAN7PLY2</accession>
<gene>
    <name evidence="2" type="ORF">RN001_000182</name>
</gene>